<dbReference type="Proteomes" id="UP000887579">
    <property type="component" value="Unplaced"/>
</dbReference>
<protein>
    <submittedName>
        <fullName evidence="2">Intraflagellar transport protein 80 homolog</fullName>
    </submittedName>
</protein>
<dbReference type="WBParaSite" id="ES5_v2.g9658.t1">
    <property type="protein sequence ID" value="ES5_v2.g9658.t1"/>
    <property type="gene ID" value="ES5_v2.g9658"/>
</dbReference>
<organism evidence="1 2">
    <name type="scientific">Panagrolaimus sp. ES5</name>
    <dbReference type="NCBI Taxonomy" id="591445"/>
    <lineage>
        <taxon>Eukaryota</taxon>
        <taxon>Metazoa</taxon>
        <taxon>Ecdysozoa</taxon>
        <taxon>Nematoda</taxon>
        <taxon>Chromadorea</taxon>
        <taxon>Rhabditida</taxon>
        <taxon>Tylenchina</taxon>
        <taxon>Panagrolaimomorpha</taxon>
        <taxon>Panagrolaimoidea</taxon>
        <taxon>Panagrolaimidae</taxon>
        <taxon>Panagrolaimus</taxon>
    </lineage>
</organism>
<reference evidence="2" key="1">
    <citation type="submission" date="2022-11" db="UniProtKB">
        <authorList>
            <consortium name="WormBaseParasite"/>
        </authorList>
    </citation>
    <scope>IDENTIFICATION</scope>
</reference>
<name>A0AC34GXS8_9BILA</name>
<accession>A0AC34GXS8</accession>
<sequence>MKLKVEVEKKPKHSETLCGVGWLNSDEIISASDDHQLLKWNIGKFDAQPLPALKSSIYPTGLHFYPRSLGRQTTNDIFLLPSTDGKIQILTGAGKIEKTIDAHEGATLGAKWSNDGTSFASCGEDGTVKMWSRNGMLRSVLAQNARPVYSIDWNNDSTKIAYCSGDLCFIKSLKAHTAPTKWKAHDGVTLCLDWNSASDLLVTGGEDCKYRVWDQFGRPVFSSVNHNYPITSVSWSLDGELFAVGSFNILRLCDKVGWSHALEKLNTGSVYSISWSPDGTQLVAGSGSGQVIHAHVIEKRLWWHNLEILQSTRNVIEVRDVLSEVAKEKLETRDRITKLQLGYGQLVVTTTRQCYIYSSKNWNTPIIFDLKESSVTLLILCEKYFLMIDGGLILIFNYDGRNQTNIKLPGTVQGEAITERTATISNDIVAFRDRSDHKIIHLFETQTGKTAGDGKIVHTTELSQIVLNQCGQTADRRIVFVDINGDCFISLINTYAAYQRIEKIGSMISDIRFNDVTNMLTGLQDRKLLVWTNPSVVYTDKDLLQRSTTELEVQDLGKSPYLLSFVGNVITIRRSDGCLIPCAVPPYAAGIIKCADNSKWDQAIRLCRLLKDDCLWAMLAGLAAAAKNFYVAEIAYGELSEPEKVFFLNEIRNESNPQIKNALMTLFNGNSRDAQLNLAQNGHIFRAIMTYLSMFQFDKALDLAVKNKIHVDTVLGYRQKYLDKTGRKENDSRFLKQHAEVEIDWEHIQEKVKEDYEKEKRVK</sequence>
<evidence type="ECO:0000313" key="1">
    <source>
        <dbReference type="Proteomes" id="UP000887579"/>
    </source>
</evidence>
<proteinExistence type="predicted"/>
<evidence type="ECO:0000313" key="2">
    <source>
        <dbReference type="WBParaSite" id="ES5_v2.g9658.t1"/>
    </source>
</evidence>